<protein>
    <recommendedName>
        <fullName evidence="2 15">ATP-dependent DNA helicase RecG</fullName>
        <ecNumber evidence="13 15">5.6.2.4</ecNumber>
    </recommendedName>
</protein>
<dbReference type="GO" id="GO:0005524">
    <property type="term" value="F:ATP binding"/>
    <property type="evidence" value="ECO:0007669"/>
    <property type="project" value="UniProtKB-KW"/>
</dbReference>
<evidence type="ECO:0000256" key="9">
    <source>
        <dbReference type="ARBA" id="ARBA00023172"/>
    </source>
</evidence>
<dbReference type="GO" id="GO:0003677">
    <property type="term" value="F:DNA binding"/>
    <property type="evidence" value="ECO:0007669"/>
    <property type="project" value="UniProtKB-KW"/>
</dbReference>
<evidence type="ECO:0000256" key="12">
    <source>
        <dbReference type="ARBA" id="ARBA00034617"/>
    </source>
</evidence>
<gene>
    <name evidence="18" type="primary">recG</name>
    <name evidence="18" type="ORF">IAD12_07525</name>
</gene>
<dbReference type="PROSITE" id="PS51194">
    <property type="entry name" value="HELICASE_CTER"/>
    <property type="match status" value="1"/>
</dbReference>
<dbReference type="InterPro" id="IPR033454">
    <property type="entry name" value="RecG_wedge"/>
</dbReference>
<dbReference type="InterPro" id="IPR027417">
    <property type="entry name" value="P-loop_NTPase"/>
</dbReference>
<proteinExistence type="inferred from homology"/>
<dbReference type="CDD" id="cd17992">
    <property type="entry name" value="DEXHc_RecG"/>
    <property type="match status" value="1"/>
</dbReference>
<organism evidence="18 19">
    <name type="scientific">Candidatus Allocopromorpha excrementavium</name>
    <dbReference type="NCBI Taxonomy" id="2840741"/>
    <lineage>
        <taxon>Bacteria</taxon>
        <taxon>Bacillati</taxon>
        <taxon>Bacillota</taxon>
        <taxon>Clostridia</taxon>
        <taxon>Eubacteriales</taxon>
        <taxon>Eubacteriaceae</taxon>
        <taxon>Eubacteriaceae incertae sedis</taxon>
        <taxon>Candidatus Allocopromorpha</taxon>
    </lineage>
</organism>
<evidence type="ECO:0000259" key="16">
    <source>
        <dbReference type="PROSITE" id="PS51192"/>
    </source>
</evidence>
<keyword evidence="8" id="KW-0238">DNA-binding</keyword>
<feature type="domain" description="Helicase C-terminal" evidence="17">
    <location>
        <begin position="450"/>
        <end position="609"/>
    </location>
</feature>
<keyword evidence="11" id="KW-0413">Isomerase</keyword>
<dbReference type="Pfam" id="PF17191">
    <property type="entry name" value="RecG_wedge"/>
    <property type="match status" value="1"/>
</dbReference>
<dbReference type="EC" id="5.6.2.4" evidence="13 15"/>
<keyword evidence="6 15" id="KW-0347">Helicase</keyword>
<dbReference type="PROSITE" id="PS51192">
    <property type="entry name" value="HELICASE_ATP_BIND_1"/>
    <property type="match status" value="1"/>
</dbReference>
<evidence type="ECO:0000313" key="19">
    <source>
        <dbReference type="Proteomes" id="UP000824159"/>
    </source>
</evidence>
<evidence type="ECO:0000256" key="13">
    <source>
        <dbReference type="ARBA" id="ARBA00034808"/>
    </source>
</evidence>
<dbReference type="Pfam" id="PF00271">
    <property type="entry name" value="Helicase_C"/>
    <property type="match status" value="1"/>
</dbReference>
<keyword evidence="5 15" id="KW-0378">Hydrolase</keyword>
<evidence type="ECO:0000256" key="15">
    <source>
        <dbReference type="RuleBase" id="RU363016"/>
    </source>
</evidence>
<evidence type="ECO:0000256" key="1">
    <source>
        <dbReference type="ARBA" id="ARBA00007504"/>
    </source>
</evidence>
<evidence type="ECO:0000256" key="2">
    <source>
        <dbReference type="ARBA" id="ARBA00017846"/>
    </source>
</evidence>
<comment type="catalytic activity">
    <reaction evidence="12 15">
        <text>Couples ATP hydrolysis with the unwinding of duplex DNA by translocating in the 3'-5' direction.</text>
        <dbReference type="EC" id="5.6.2.4"/>
    </reaction>
</comment>
<dbReference type="Pfam" id="PF19833">
    <property type="entry name" value="RecG_dom3_C"/>
    <property type="match status" value="1"/>
</dbReference>
<dbReference type="PANTHER" id="PTHR47964:SF1">
    <property type="entry name" value="ATP-DEPENDENT DNA HELICASE HOMOLOG RECG, CHLOROPLASTIC"/>
    <property type="match status" value="1"/>
</dbReference>
<feature type="domain" description="Helicase ATP-binding" evidence="16">
    <location>
        <begin position="270"/>
        <end position="431"/>
    </location>
</feature>
<dbReference type="Gene3D" id="3.40.50.300">
    <property type="entry name" value="P-loop containing nucleotide triphosphate hydrolases"/>
    <property type="match status" value="2"/>
</dbReference>
<dbReference type="SMART" id="SM00490">
    <property type="entry name" value="HELICc"/>
    <property type="match status" value="1"/>
</dbReference>
<dbReference type="InterPro" id="IPR047112">
    <property type="entry name" value="RecG/Mfd"/>
</dbReference>
<dbReference type="Gene3D" id="2.40.50.140">
    <property type="entry name" value="Nucleic acid-binding proteins"/>
    <property type="match status" value="1"/>
</dbReference>
<dbReference type="Gene3D" id="1.10.150.20">
    <property type="entry name" value="5' to 3' exonuclease, C-terminal subdomain"/>
    <property type="match status" value="1"/>
</dbReference>
<dbReference type="InterPro" id="IPR004609">
    <property type="entry name" value="ATP-dep_DNA_helicase_RecG"/>
</dbReference>
<evidence type="ECO:0000256" key="4">
    <source>
        <dbReference type="ARBA" id="ARBA00022763"/>
    </source>
</evidence>
<keyword evidence="4 15" id="KW-0227">DNA damage</keyword>
<keyword evidence="10 15" id="KW-0234">DNA repair</keyword>
<dbReference type="GO" id="GO:0043138">
    <property type="term" value="F:3'-5' DNA helicase activity"/>
    <property type="evidence" value="ECO:0007669"/>
    <property type="project" value="UniProtKB-EC"/>
</dbReference>
<evidence type="ECO:0000259" key="17">
    <source>
        <dbReference type="PROSITE" id="PS51194"/>
    </source>
</evidence>
<evidence type="ECO:0000256" key="14">
    <source>
        <dbReference type="ARBA" id="ARBA00048988"/>
    </source>
</evidence>
<evidence type="ECO:0000256" key="6">
    <source>
        <dbReference type="ARBA" id="ARBA00022806"/>
    </source>
</evidence>
<dbReference type="SUPFAM" id="SSF52540">
    <property type="entry name" value="P-loop containing nucleoside triphosphate hydrolases"/>
    <property type="match status" value="2"/>
</dbReference>
<dbReference type="Proteomes" id="UP000824159">
    <property type="component" value="Unassembled WGS sequence"/>
</dbReference>
<dbReference type="CDD" id="cd04488">
    <property type="entry name" value="RecG_wedge_OBF"/>
    <property type="match status" value="1"/>
</dbReference>
<evidence type="ECO:0000256" key="5">
    <source>
        <dbReference type="ARBA" id="ARBA00022801"/>
    </source>
</evidence>
<dbReference type="NCBIfam" id="NF008165">
    <property type="entry name" value="PRK10917.1-3"/>
    <property type="match status" value="1"/>
</dbReference>
<evidence type="ECO:0000313" key="18">
    <source>
        <dbReference type="EMBL" id="HIU00089.1"/>
    </source>
</evidence>
<evidence type="ECO:0000256" key="8">
    <source>
        <dbReference type="ARBA" id="ARBA00023125"/>
    </source>
</evidence>
<dbReference type="SMART" id="SM00487">
    <property type="entry name" value="DEXDc"/>
    <property type="match status" value="1"/>
</dbReference>
<keyword evidence="7 15" id="KW-0067">ATP-binding</keyword>
<dbReference type="NCBIfam" id="NF008168">
    <property type="entry name" value="PRK10917.2-2"/>
    <property type="match status" value="1"/>
</dbReference>
<evidence type="ECO:0000256" key="11">
    <source>
        <dbReference type="ARBA" id="ARBA00023235"/>
    </source>
</evidence>
<accession>A0A9D1HDU5</accession>
<dbReference type="GO" id="GO:0006281">
    <property type="term" value="P:DNA repair"/>
    <property type="evidence" value="ECO:0007669"/>
    <property type="project" value="UniProtKB-UniRule"/>
</dbReference>
<evidence type="ECO:0000256" key="7">
    <source>
        <dbReference type="ARBA" id="ARBA00022840"/>
    </source>
</evidence>
<dbReference type="GO" id="GO:0006310">
    <property type="term" value="P:DNA recombination"/>
    <property type="evidence" value="ECO:0007669"/>
    <property type="project" value="UniProtKB-UniRule"/>
</dbReference>
<comment type="function">
    <text evidence="15">Plays a critical role in recombination and DNA repair. Helps process Holliday junction intermediates to mature products by catalyzing branch migration. Has replication fork regression activity, unwinds stalled or blocked replication forks to make a HJ that can be resolved. Has a DNA unwinding activity characteristic of a DNA helicase with 3'-5' polarity.</text>
</comment>
<keyword evidence="3 15" id="KW-0547">Nucleotide-binding</keyword>
<dbReference type="InterPro" id="IPR045562">
    <property type="entry name" value="RecG_dom3_C"/>
</dbReference>
<sequence>MELLDSVKEIKGIGSKKAEYLEKLGIRTVEDMMLFFPRDYEDRRKTVKIGDAAEGSTVLIKGKADIVAADRYRYGGKQRLRLLVTDDTGSLEVVFFNAKYVKDKFKTGEDYVFYGKISMNFGKKQMLHPEFDKADEKVFSGILPVYPLTKGISQREMRTYQMQIRHMNSMVKDMLTEDMIRENNLCGIDYALENIHFPKEKHKLLEAKYRLIFDESLILQTGLMAARENIKNGKNGIALSEDVDVRPYIDSFKYKLTGAQLRCIDEIEKDLVSEKVMNRLIQGDVGSGKTAVAETAMYKAAKSGYQSVMMAPTEILARQHFDGISESFRKHGINTGFLSGSVKGAERKETLAKVKNGDIQVLVGTHAVIQEEVEFDNIGLVITDEQHRFGVNQRIKLKNKGKNPNILVMTATPIPRTLAVVMYGDLDVSVIDEMPPGRQKIITRNLKEDDRKKCYDFIEKQLAEGRQAYVVTPLIEKSDEIDAKSVVQIYEELRKRFKGYNTAMLHGAMKQAEKDEIMRRFYEGDIDILAATVVIEVGINVPNATVMVIENAERFGLAQLHQLRGRVGRGKYRSYCFLITGGASEQAEKRGRIMESSSDGFYIAEEDLKLRGPGEIFGTRQHGIPDLKITDMVKHIKVLNHAREEAKKILKKDPMLENEENSILRKRAEKFFGGDFSFNL</sequence>
<name>A0A9D1HDU5_9FIRM</name>
<comment type="similarity">
    <text evidence="1 15">Belongs to the helicase family. RecG subfamily.</text>
</comment>
<dbReference type="Pfam" id="PF00270">
    <property type="entry name" value="DEAD"/>
    <property type="match status" value="1"/>
</dbReference>
<reference evidence="18" key="1">
    <citation type="submission" date="2020-10" db="EMBL/GenBank/DDBJ databases">
        <authorList>
            <person name="Gilroy R."/>
        </authorList>
    </citation>
    <scope>NUCLEOTIDE SEQUENCE</scope>
    <source>
        <strain evidence="18">CHK176-22527</strain>
    </source>
</reference>
<dbReference type="AlphaFoldDB" id="A0A9D1HDU5"/>
<reference evidence="18" key="2">
    <citation type="journal article" date="2021" name="PeerJ">
        <title>Extensive microbial diversity within the chicken gut microbiome revealed by metagenomics and culture.</title>
        <authorList>
            <person name="Gilroy R."/>
            <person name="Ravi A."/>
            <person name="Getino M."/>
            <person name="Pursley I."/>
            <person name="Horton D.L."/>
            <person name="Alikhan N.F."/>
            <person name="Baker D."/>
            <person name="Gharbi K."/>
            <person name="Hall N."/>
            <person name="Watson M."/>
            <person name="Adriaenssens E.M."/>
            <person name="Foster-Nyarko E."/>
            <person name="Jarju S."/>
            <person name="Secka A."/>
            <person name="Antonio M."/>
            <person name="Oren A."/>
            <person name="Chaudhuri R.R."/>
            <person name="La Ragione R."/>
            <person name="Hildebrand F."/>
            <person name="Pallen M.J."/>
        </authorList>
    </citation>
    <scope>NUCLEOTIDE SEQUENCE</scope>
    <source>
        <strain evidence="18">CHK176-22527</strain>
    </source>
</reference>
<keyword evidence="9 15" id="KW-0233">DNA recombination</keyword>
<evidence type="ECO:0000256" key="3">
    <source>
        <dbReference type="ARBA" id="ARBA00022741"/>
    </source>
</evidence>
<dbReference type="InterPro" id="IPR014001">
    <property type="entry name" value="Helicase_ATP-bd"/>
</dbReference>
<dbReference type="InterPro" id="IPR001650">
    <property type="entry name" value="Helicase_C-like"/>
</dbReference>
<evidence type="ECO:0000256" key="10">
    <source>
        <dbReference type="ARBA" id="ARBA00023204"/>
    </source>
</evidence>
<dbReference type="SUPFAM" id="SSF50249">
    <property type="entry name" value="Nucleic acid-binding proteins"/>
    <property type="match status" value="1"/>
</dbReference>
<dbReference type="InterPro" id="IPR011545">
    <property type="entry name" value="DEAD/DEAH_box_helicase_dom"/>
</dbReference>
<dbReference type="PANTHER" id="PTHR47964">
    <property type="entry name" value="ATP-DEPENDENT DNA HELICASE HOMOLOG RECG, CHLOROPLASTIC"/>
    <property type="match status" value="1"/>
</dbReference>
<dbReference type="EMBL" id="DVLX01000090">
    <property type="protein sequence ID" value="HIU00089.1"/>
    <property type="molecule type" value="Genomic_DNA"/>
</dbReference>
<comment type="catalytic activity">
    <reaction evidence="14 15">
        <text>ATP + H2O = ADP + phosphate + H(+)</text>
        <dbReference type="Rhea" id="RHEA:13065"/>
        <dbReference type="ChEBI" id="CHEBI:15377"/>
        <dbReference type="ChEBI" id="CHEBI:15378"/>
        <dbReference type="ChEBI" id="CHEBI:30616"/>
        <dbReference type="ChEBI" id="CHEBI:43474"/>
        <dbReference type="ChEBI" id="CHEBI:456216"/>
        <dbReference type="EC" id="5.6.2.4"/>
    </reaction>
</comment>
<dbReference type="InterPro" id="IPR012340">
    <property type="entry name" value="NA-bd_OB-fold"/>
</dbReference>
<dbReference type="GO" id="GO:0016787">
    <property type="term" value="F:hydrolase activity"/>
    <property type="evidence" value="ECO:0007669"/>
    <property type="project" value="UniProtKB-KW"/>
</dbReference>
<comment type="caution">
    <text evidence="18">The sequence shown here is derived from an EMBL/GenBank/DDBJ whole genome shotgun (WGS) entry which is preliminary data.</text>
</comment>
<dbReference type="NCBIfam" id="TIGR00643">
    <property type="entry name" value="recG"/>
    <property type="match status" value="1"/>
</dbReference>